<sequence length="803" mass="90174">MTVPVISTAFTIMEHVAMMDGGYAIIYANYTDPSTTLPQDPFSVKGGLYGLFMEYNKETIIGPVVLYQTPVSGLHFTGLNCEFTYADIGQICILTVNNTIDNTNSFIRVDFLSSGTVYSVNIISNLENNQFNIQSLRYGGYFLSDMLPTNDNKFYVYGYIYDEMGYYYPWELTNPVMGNSKSDFMILPNNSFVLPLPEVGQTWSLVATDLPKVKEKLDHGYNNLHINITSPMINDIISGSDTKFLKIKYYNKIDFTNNGNITIIQDDGSEHGIIRQIVSVNANTNNENTQFLSLIDEDDGTTINVAVIDSAFSVPGGRYYVLIDDGFVKDRTYQEPIFGIRKNVWYFTTETEEDKTKNLIPTISVDGTVLLTQNGTNDFLGLSKLDRKKFYTTLLNELADAIPVNRDRITSNFRVMYDTSKNPKQIILSVKVSYDMDSALKLLSSGSLNQISVDSIANDLNSMIKNKTVTVFAYGETSKYLDGGYGFNKNPNWLEKNRIKLIMSSVVLLVLLVVSALQKKGKRKIVLDFGFAIKVFVTSILFAASDAQTVDNIFLLSVLFTTLPFFMNLGIAFAIVIRELTSEDDKKEMEVEVNGSRFLWCCFADHSDNEGENDLGSDHVSTKVGNNEQAGHPDYEEEKDSDRASTKVGNNEQADHREDPDQISTEVGNNGQTDDQYDEGGEKDSQHVSIAVQMSNDNGRNKSLLSKWINEKNPKTPFINHTALLITCVLLAGIDLKNLNFLDRLCDLGDNDESQKKNKLFKKYSMYFIYGAIINVFSEDIPKIVIQESDLNIDDNQDGKKVF</sequence>
<dbReference type="OrthoDB" id="2403103at2759"/>
<feature type="transmembrane region" description="Helical" evidence="2">
    <location>
        <begin position="529"/>
        <end position="547"/>
    </location>
</feature>
<dbReference type="STRING" id="658196.A0A397T7N4"/>
<comment type="caution">
    <text evidence="3">The sequence shown here is derived from an EMBL/GenBank/DDBJ whole genome shotgun (WGS) entry which is preliminary data.</text>
</comment>
<evidence type="ECO:0000313" key="4">
    <source>
        <dbReference type="Proteomes" id="UP000265703"/>
    </source>
</evidence>
<evidence type="ECO:0000256" key="1">
    <source>
        <dbReference type="SAM" id="MobiDB-lite"/>
    </source>
</evidence>
<feature type="transmembrane region" description="Helical" evidence="2">
    <location>
        <begin position="499"/>
        <end position="517"/>
    </location>
</feature>
<organism evidence="3 4">
    <name type="scientific">Glomus cerebriforme</name>
    <dbReference type="NCBI Taxonomy" id="658196"/>
    <lineage>
        <taxon>Eukaryota</taxon>
        <taxon>Fungi</taxon>
        <taxon>Fungi incertae sedis</taxon>
        <taxon>Mucoromycota</taxon>
        <taxon>Glomeromycotina</taxon>
        <taxon>Glomeromycetes</taxon>
        <taxon>Glomerales</taxon>
        <taxon>Glomeraceae</taxon>
        <taxon>Glomus</taxon>
    </lineage>
</organism>
<keyword evidence="2" id="KW-1133">Transmembrane helix</keyword>
<protein>
    <submittedName>
        <fullName evidence="3">Uncharacterized protein</fullName>
    </submittedName>
</protein>
<feature type="region of interest" description="Disordered" evidence="1">
    <location>
        <begin position="611"/>
        <end position="686"/>
    </location>
</feature>
<evidence type="ECO:0000313" key="3">
    <source>
        <dbReference type="EMBL" id="RIA94213.1"/>
    </source>
</evidence>
<reference evidence="3 4" key="1">
    <citation type="submission" date="2018-06" db="EMBL/GenBank/DDBJ databases">
        <title>Comparative genomics reveals the genomic features of Rhizophagus irregularis, R. cerebriforme, R. diaphanum and Gigaspora rosea, and their symbiotic lifestyle signature.</title>
        <authorList>
            <person name="Morin E."/>
            <person name="San Clemente H."/>
            <person name="Chen E.C.H."/>
            <person name="De La Providencia I."/>
            <person name="Hainaut M."/>
            <person name="Kuo A."/>
            <person name="Kohler A."/>
            <person name="Murat C."/>
            <person name="Tang N."/>
            <person name="Roy S."/>
            <person name="Loubradou J."/>
            <person name="Henrissat B."/>
            <person name="Grigoriev I.V."/>
            <person name="Corradi N."/>
            <person name="Roux C."/>
            <person name="Martin F.M."/>
        </authorList>
    </citation>
    <scope>NUCLEOTIDE SEQUENCE [LARGE SCALE GENOMIC DNA]</scope>
    <source>
        <strain evidence="3 4">DAOM 227022</strain>
    </source>
</reference>
<dbReference type="EMBL" id="QKYT01000087">
    <property type="protein sequence ID" value="RIA94213.1"/>
    <property type="molecule type" value="Genomic_DNA"/>
</dbReference>
<keyword evidence="2" id="KW-0812">Transmembrane</keyword>
<dbReference type="Proteomes" id="UP000265703">
    <property type="component" value="Unassembled WGS sequence"/>
</dbReference>
<evidence type="ECO:0000256" key="2">
    <source>
        <dbReference type="SAM" id="Phobius"/>
    </source>
</evidence>
<keyword evidence="2" id="KW-0472">Membrane</keyword>
<dbReference type="AlphaFoldDB" id="A0A397T7N4"/>
<feature type="transmembrane region" description="Helical" evidence="2">
    <location>
        <begin position="553"/>
        <end position="577"/>
    </location>
</feature>
<name>A0A397T7N4_9GLOM</name>
<gene>
    <name evidence="3" type="ORF">C1645_734970</name>
</gene>
<keyword evidence="4" id="KW-1185">Reference proteome</keyword>
<proteinExistence type="predicted"/>
<feature type="compositionally biased region" description="Polar residues" evidence="1">
    <location>
        <begin position="662"/>
        <end position="674"/>
    </location>
</feature>
<accession>A0A397T7N4</accession>